<dbReference type="Pfam" id="PF18915">
    <property type="entry name" value="DUF5667"/>
    <property type="match status" value="1"/>
</dbReference>
<accession>A0A6J6U4R5</accession>
<feature type="compositionally biased region" description="Low complexity" evidence="1">
    <location>
        <begin position="278"/>
        <end position="295"/>
    </location>
</feature>
<feature type="compositionally biased region" description="Gly residues" evidence="1">
    <location>
        <begin position="353"/>
        <end position="370"/>
    </location>
</feature>
<proteinExistence type="predicted"/>
<dbReference type="EMBL" id="CAEZYQ010000017">
    <property type="protein sequence ID" value="CAB4754722.1"/>
    <property type="molecule type" value="Genomic_DNA"/>
</dbReference>
<name>A0A6J6U4R5_9ZZZZ</name>
<gene>
    <name evidence="3" type="ORF">UFOPK2761_02223</name>
</gene>
<evidence type="ECO:0000313" key="3">
    <source>
        <dbReference type="EMBL" id="CAB4754722.1"/>
    </source>
</evidence>
<feature type="domain" description="DUF5667" evidence="2">
    <location>
        <begin position="117"/>
        <end position="224"/>
    </location>
</feature>
<dbReference type="AlphaFoldDB" id="A0A6J6U4R5"/>
<sequence length="401" mass="40478">MSPVFSARRRADEFDSLVEASASGRRVEDARFTELLDVVATLRTAPAPAARPEFVADLRERLMAAAAEELVQVAPAAPQRLTITPTRSPRERRLAMAVGGVALVGATTSMAVAAQSALPGDVLYPLRRALENAQTGVRVDDAARGASLLANARGRLAEVDELTRSEEGQDIVAIEQTLADFAAQATEASDLLLADYAETGSEASIEELQDFTVQSLAALEELSAVLPSVAQEALIQAGELLAQIAQTALSLCPSCGGEQIGRIPSFLVQAVEETVGTLVSPTTGGTTTADGGKSTRPSGKPSGEPSAGAGDADQPPTATPSGPSLLDPPASTGGDGGTSGGGTGGGKDDEPLGGIGDLLGGGTPASGPGAGDPVTDLLEPVLDPVGDLVGDLLGTDTGKKK</sequence>
<feature type="compositionally biased region" description="Gly residues" evidence="1">
    <location>
        <begin position="333"/>
        <end position="345"/>
    </location>
</feature>
<organism evidence="3">
    <name type="scientific">freshwater metagenome</name>
    <dbReference type="NCBI Taxonomy" id="449393"/>
    <lineage>
        <taxon>unclassified sequences</taxon>
        <taxon>metagenomes</taxon>
        <taxon>ecological metagenomes</taxon>
    </lineage>
</organism>
<protein>
    <submittedName>
        <fullName evidence="3">Unannotated protein</fullName>
    </submittedName>
</protein>
<feature type="region of interest" description="Disordered" evidence="1">
    <location>
        <begin position="278"/>
        <end position="379"/>
    </location>
</feature>
<reference evidence="3" key="1">
    <citation type="submission" date="2020-05" db="EMBL/GenBank/DDBJ databases">
        <authorList>
            <person name="Chiriac C."/>
            <person name="Salcher M."/>
            <person name="Ghai R."/>
            <person name="Kavagutti S V."/>
        </authorList>
    </citation>
    <scope>NUCLEOTIDE SEQUENCE</scope>
</reference>
<dbReference type="InterPro" id="IPR043725">
    <property type="entry name" value="DUF5667"/>
</dbReference>
<evidence type="ECO:0000259" key="2">
    <source>
        <dbReference type="Pfam" id="PF18915"/>
    </source>
</evidence>
<evidence type="ECO:0000256" key="1">
    <source>
        <dbReference type="SAM" id="MobiDB-lite"/>
    </source>
</evidence>